<dbReference type="AlphaFoldDB" id="A0A198GKI4"/>
<organism evidence="3 4">
    <name type="scientific">Proteus myxofaciens ATCC 19692</name>
    <dbReference type="NCBI Taxonomy" id="1354337"/>
    <lineage>
        <taxon>Bacteria</taxon>
        <taxon>Pseudomonadati</taxon>
        <taxon>Pseudomonadota</taxon>
        <taxon>Gammaproteobacteria</taxon>
        <taxon>Enterobacterales</taxon>
        <taxon>Morganellaceae</taxon>
        <taxon>Proteus</taxon>
    </lineage>
</organism>
<comment type="caution">
    <text evidence="3">The sequence shown here is derived from an EMBL/GenBank/DDBJ whole genome shotgun (WGS) entry which is preliminary data.</text>
</comment>
<feature type="transmembrane region" description="Helical" evidence="1">
    <location>
        <begin position="220"/>
        <end position="241"/>
    </location>
</feature>
<feature type="chain" id="PRO_5008279106" description="Lipoprotein" evidence="2">
    <location>
        <begin position="23"/>
        <end position="246"/>
    </location>
</feature>
<dbReference type="EMBL" id="LXEN01000013">
    <property type="protein sequence ID" value="OAT37967.1"/>
    <property type="molecule type" value="Genomic_DNA"/>
</dbReference>
<evidence type="ECO:0000313" key="3">
    <source>
        <dbReference type="EMBL" id="OAT37967.1"/>
    </source>
</evidence>
<evidence type="ECO:0000313" key="4">
    <source>
        <dbReference type="Proteomes" id="UP000094023"/>
    </source>
</evidence>
<evidence type="ECO:0000256" key="2">
    <source>
        <dbReference type="SAM" id="SignalP"/>
    </source>
</evidence>
<proteinExistence type="predicted"/>
<gene>
    <name evidence="3" type="ORF">M983_0269</name>
</gene>
<reference evidence="3 4" key="1">
    <citation type="submission" date="2016-04" db="EMBL/GenBank/DDBJ databases">
        <title>ATOL: Assembling a taxonomically balanced genome-scale reconstruction of the evolutionary history of the Enterobacteriaceae.</title>
        <authorList>
            <person name="Plunkett G.III."/>
            <person name="Neeno-Eckwall E.C."/>
            <person name="Glasner J.D."/>
            <person name="Perna N.T."/>
        </authorList>
    </citation>
    <scope>NUCLEOTIDE SEQUENCE [LARGE SCALE GENOMIC DNA]</scope>
    <source>
        <strain evidence="3 4">ATCC 19692</strain>
    </source>
</reference>
<feature type="signal peptide" evidence="2">
    <location>
        <begin position="1"/>
        <end position="22"/>
    </location>
</feature>
<accession>A0A198GKI4</accession>
<sequence length="246" mass="28394">MKKIVFLFLSLLILNTTGCVTGAVWYSHPVVDSEYKKQASLKDNIVGAFEYKNLKIKYNQNSENLVSIRLPESGYGFLGDNYIYILTQGTDELMQLNEIIKTIPLKAFDNSEGIIRLELTQKNDNVIEFKEDYHVYISKNFTLTDKQTEILKDLGFKETRHSNDSSWIKTIPIKGYVFQKEVMAMPETLKDKLNESYKVELYSYEKNNAFKPGNLASNIIITPITLVADVIATPVIVFVFWDYIWR</sequence>
<evidence type="ECO:0008006" key="5">
    <source>
        <dbReference type="Google" id="ProtNLM"/>
    </source>
</evidence>
<name>A0A198GKI4_9GAMM</name>
<keyword evidence="1" id="KW-0812">Transmembrane</keyword>
<keyword evidence="4" id="KW-1185">Reference proteome</keyword>
<evidence type="ECO:0000256" key="1">
    <source>
        <dbReference type="SAM" id="Phobius"/>
    </source>
</evidence>
<keyword evidence="1" id="KW-0472">Membrane</keyword>
<protein>
    <recommendedName>
        <fullName evidence="5">Lipoprotein</fullName>
    </recommendedName>
</protein>
<dbReference type="OrthoDB" id="6623844at2"/>
<keyword evidence="2" id="KW-0732">Signal</keyword>
<dbReference type="RefSeq" id="WP_066745876.1">
    <property type="nucleotide sequence ID" value="NZ_LXEN01000013.1"/>
</dbReference>
<dbReference type="Proteomes" id="UP000094023">
    <property type="component" value="Unassembled WGS sequence"/>
</dbReference>
<keyword evidence="1" id="KW-1133">Transmembrane helix</keyword>